<dbReference type="Proteomes" id="UP000663829">
    <property type="component" value="Unassembled WGS sequence"/>
</dbReference>
<evidence type="ECO:0000313" key="1">
    <source>
        <dbReference type="EMBL" id="CAF0829334.1"/>
    </source>
</evidence>
<evidence type="ECO:0000313" key="5">
    <source>
        <dbReference type="Proteomes" id="UP000663829"/>
    </source>
</evidence>
<reference evidence="1" key="1">
    <citation type="submission" date="2021-02" db="EMBL/GenBank/DDBJ databases">
        <authorList>
            <person name="Nowell W R."/>
        </authorList>
    </citation>
    <scope>NUCLEOTIDE SEQUENCE</scope>
</reference>
<dbReference type="EMBL" id="CAJOBA010008706">
    <property type="protein sequence ID" value="CAF3834830.1"/>
    <property type="molecule type" value="Genomic_DNA"/>
</dbReference>
<dbReference type="Proteomes" id="UP000681722">
    <property type="component" value="Unassembled WGS sequence"/>
</dbReference>
<evidence type="ECO:0000313" key="4">
    <source>
        <dbReference type="EMBL" id="CAF3834830.1"/>
    </source>
</evidence>
<protein>
    <submittedName>
        <fullName evidence="1">Uncharacterized protein</fullName>
    </submittedName>
</protein>
<name>A0A813UHT8_9BILA</name>
<comment type="caution">
    <text evidence="1">The sequence shown here is derived from an EMBL/GenBank/DDBJ whole genome shotgun (WGS) entry which is preliminary data.</text>
</comment>
<dbReference type="Proteomes" id="UP000677228">
    <property type="component" value="Unassembled WGS sequence"/>
</dbReference>
<organism evidence="1 5">
    <name type="scientific">Didymodactylos carnosus</name>
    <dbReference type="NCBI Taxonomy" id="1234261"/>
    <lineage>
        <taxon>Eukaryota</taxon>
        <taxon>Metazoa</taxon>
        <taxon>Spiralia</taxon>
        <taxon>Gnathifera</taxon>
        <taxon>Rotifera</taxon>
        <taxon>Eurotatoria</taxon>
        <taxon>Bdelloidea</taxon>
        <taxon>Philodinida</taxon>
        <taxon>Philodinidae</taxon>
        <taxon>Didymodactylos</taxon>
    </lineage>
</organism>
<sequence length="427" mass="49337">MNSDLYLSPQAGLFESAAFIEEQNNEVKSPALPRFNPSSTLLAAGEIRVHDDGHRQRWDGNKWQLLCVQENCEKRAQKARFCCAHFNEHKKQSAAANDFQVLLKKYVPKSGSIKQEEQNNNQTCNDEFIELTASPNSFLSLKTTASTAVTSSPKLGDVRVCGESNRRYVYAIGQKWRALCQKEGCDRRERSHRLCTYHFNEERNQTKNCKQESLTNTDEGGTKRRKTDLMQASASMVTTTDTPEKFYKRPDGKCQHPTACEHASFTRCPHCFINICFPHLIEHQNLVKLQREELFVQANRTHTLLKSLKFDNQKYAQHAHIENDRWKEMEIKRILRQHDEKVQKINLECQLMGEKFLENQTKLVDTYAETITPKLDILSKQVDLYQYEIDDVQLSLASFQEFVRELSKMAEQEQQQNAESDGDAVMS</sequence>
<dbReference type="EMBL" id="CAJNOQ010000700">
    <property type="protein sequence ID" value="CAF0829334.1"/>
    <property type="molecule type" value="Genomic_DNA"/>
</dbReference>
<gene>
    <name evidence="1" type="ORF">GPM918_LOCUS4970</name>
    <name evidence="2" type="ORF">OVA965_LOCUS17865</name>
    <name evidence="3" type="ORF">SRO942_LOCUS4971</name>
    <name evidence="4" type="ORF">TMI583_LOCUS17876</name>
</gene>
<dbReference type="OrthoDB" id="10044276at2759"/>
<keyword evidence="5" id="KW-1185">Reference proteome</keyword>
<evidence type="ECO:0000313" key="2">
    <source>
        <dbReference type="EMBL" id="CAF1070401.1"/>
    </source>
</evidence>
<dbReference type="EMBL" id="CAJOBC010000700">
    <property type="protein sequence ID" value="CAF3616360.1"/>
    <property type="molecule type" value="Genomic_DNA"/>
</dbReference>
<accession>A0A813UHT8</accession>
<evidence type="ECO:0000313" key="3">
    <source>
        <dbReference type="EMBL" id="CAF3616360.1"/>
    </source>
</evidence>
<dbReference type="Proteomes" id="UP000682733">
    <property type="component" value="Unassembled WGS sequence"/>
</dbReference>
<proteinExistence type="predicted"/>
<dbReference type="EMBL" id="CAJNOK010008692">
    <property type="protein sequence ID" value="CAF1070401.1"/>
    <property type="molecule type" value="Genomic_DNA"/>
</dbReference>
<dbReference type="AlphaFoldDB" id="A0A813UHT8"/>